<protein>
    <submittedName>
        <fullName evidence="3">SARAH domain-containing protein</fullName>
    </submittedName>
</protein>
<evidence type="ECO:0000313" key="3">
    <source>
        <dbReference type="WBParaSite" id="maker-uti_cns_0047166-snap-gene-0.6-mRNA-1"/>
    </source>
</evidence>
<reference evidence="3" key="1">
    <citation type="submission" date="2016-11" db="UniProtKB">
        <authorList>
            <consortium name="WormBaseParasite"/>
        </authorList>
    </citation>
    <scope>IDENTIFICATION</scope>
</reference>
<proteinExistence type="predicted"/>
<dbReference type="WBParaSite" id="maker-uti_cns_0047166-snap-gene-0.6-mRNA-1">
    <property type="protein sequence ID" value="maker-uti_cns_0047166-snap-gene-0.6-mRNA-1"/>
    <property type="gene ID" value="maker-uti_cns_0047166-snap-gene-0.6"/>
</dbReference>
<feature type="region of interest" description="Disordered" evidence="1">
    <location>
        <begin position="95"/>
        <end position="119"/>
    </location>
</feature>
<sequence length="156" mass="17313">VQKLLTRKCLCCRMSVVNIKSTKSNSPCSFQEPEDLAKLYKEVPNDAATQQVLQFLTDKDASLRWEFTFADPELEARRLQIYKFLRKRRYERAMETNGGGGTAAESRRPAASGNLTGATAISNPYVSRDESLNFLTRQQLLDAGYELPGSAAGAGK</sequence>
<accession>A0A1I8JEF4</accession>
<evidence type="ECO:0000256" key="1">
    <source>
        <dbReference type="SAM" id="MobiDB-lite"/>
    </source>
</evidence>
<dbReference type="Proteomes" id="UP000095280">
    <property type="component" value="Unplaced"/>
</dbReference>
<dbReference type="AlphaFoldDB" id="A0A1I8JEF4"/>
<name>A0A1I8JEF4_9PLAT</name>
<keyword evidence="2" id="KW-1185">Reference proteome</keyword>
<evidence type="ECO:0000313" key="2">
    <source>
        <dbReference type="Proteomes" id="UP000095280"/>
    </source>
</evidence>
<organism evidence="2 3">
    <name type="scientific">Macrostomum lignano</name>
    <dbReference type="NCBI Taxonomy" id="282301"/>
    <lineage>
        <taxon>Eukaryota</taxon>
        <taxon>Metazoa</taxon>
        <taxon>Spiralia</taxon>
        <taxon>Lophotrochozoa</taxon>
        <taxon>Platyhelminthes</taxon>
        <taxon>Rhabditophora</taxon>
        <taxon>Macrostomorpha</taxon>
        <taxon>Macrostomida</taxon>
        <taxon>Macrostomidae</taxon>
        <taxon>Macrostomum</taxon>
    </lineage>
</organism>